<name>A0ABV5BGP5_9BACL</name>
<dbReference type="EMBL" id="JBHILM010000029">
    <property type="protein sequence ID" value="MFB5683681.1"/>
    <property type="molecule type" value="Genomic_DNA"/>
</dbReference>
<evidence type="ECO:0000313" key="2">
    <source>
        <dbReference type="Proteomes" id="UP001580407"/>
    </source>
</evidence>
<comment type="caution">
    <text evidence="1">The sequence shown here is derived from an EMBL/GenBank/DDBJ whole genome shotgun (WGS) entry which is preliminary data.</text>
</comment>
<sequence>MQDVAGYRGYLMSQSGGKRQRIEMDNGREIHLLWFRQFAPPMNKIHNAILNDVLHVLFKARWRKPIEKMILYIQGPVLHYSVHRRSHGVLGHVGYPYGNIVYFVRGEPPGQFRKINLFQIPRYRRHFARCLRNVEQVVKNKVVLIKITDGNTFFTFLHITANLVPNGQGGQHGGLRVLAVNEQHVVE</sequence>
<dbReference type="RefSeq" id="WP_375527409.1">
    <property type="nucleotide sequence ID" value="NZ_JBHILM010000029.1"/>
</dbReference>
<gene>
    <name evidence="1" type="ORF">ACE3NQ_22475</name>
</gene>
<keyword evidence="2" id="KW-1185">Reference proteome</keyword>
<dbReference type="Proteomes" id="UP001580407">
    <property type="component" value="Unassembled WGS sequence"/>
</dbReference>
<protein>
    <submittedName>
        <fullName evidence="1">Uncharacterized protein</fullName>
    </submittedName>
</protein>
<organism evidence="1 2">
    <name type="scientific">Paenibacillus terreus</name>
    <dbReference type="NCBI Taxonomy" id="1387834"/>
    <lineage>
        <taxon>Bacteria</taxon>
        <taxon>Bacillati</taxon>
        <taxon>Bacillota</taxon>
        <taxon>Bacilli</taxon>
        <taxon>Bacillales</taxon>
        <taxon>Paenibacillaceae</taxon>
        <taxon>Paenibacillus</taxon>
    </lineage>
</organism>
<proteinExistence type="predicted"/>
<reference evidence="1 2" key="1">
    <citation type="submission" date="2024-09" db="EMBL/GenBank/DDBJ databases">
        <authorList>
            <person name="Ruan L."/>
        </authorList>
    </citation>
    <scope>NUCLEOTIDE SEQUENCE [LARGE SCALE GENOMIC DNA]</scope>
    <source>
        <strain evidence="1 2">D33</strain>
    </source>
</reference>
<accession>A0ABV5BGP5</accession>
<evidence type="ECO:0000313" key="1">
    <source>
        <dbReference type="EMBL" id="MFB5683681.1"/>
    </source>
</evidence>